<feature type="transmembrane region" description="Helical" evidence="1">
    <location>
        <begin position="46"/>
        <end position="66"/>
    </location>
</feature>
<keyword evidence="1" id="KW-0812">Transmembrane</keyword>
<dbReference type="Proteomes" id="UP001143480">
    <property type="component" value="Unassembled WGS sequence"/>
</dbReference>
<dbReference type="EMBL" id="BSFP01000083">
    <property type="protein sequence ID" value="GLL07003.1"/>
    <property type="molecule type" value="Genomic_DNA"/>
</dbReference>
<evidence type="ECO:0000256" key="1">
    <source>
        <dbReference type="SAM" id="Phobius"/>
    </source>
</evidence>
<evidence type="ECO:0000313" key="2">
    <source>
        <dbReference type="EMBL" id="GLL07003.1"/>
    </source>
</evidence>
<protein>
    <submittedName>
        <fullName evidence="2">Uncharacterized protein</fullName>
    </submittedName>
</protein>
<accession>A0A9W6NS10</accession>
<proteinExistence type="predicted"/>
<dbReference type="RefSeq" id="WP_261959035.1">
    <property type="nucleotide sequence ID" value="NZ_BAAAXA010000001.1"/>
</dbReference>
<evidence type="ECO:0000313" key="3">
    <source>
        <dbReference type="Proteomes" id="UP001143480"/>
    </source>
</evidence>
<comment type="caution">
    <text evidence="2">The sequence shown here is derived from an EMBL/GenBank/DDBJ whole genome shotgun (WGS) entry which is preliminary data.</text>
</comment>
<keyword evidence="1" id="KW-0472">Membrane</keyword>
<dbReference type="AlphaFoldDB" id="A0A9W6NS10"/>
<reference evidence="2" key="1">
    <citation type="journal article" date="2014" name="Int. J. Syst. Evol. Microbiol.">
        <title>Complete genome sequence of Corynebacterium casei LMG S-19264T (=DSM 44701T), isolated from a smear-ripened cheese.</title>
        <authorList>
            <consortium name="US DOE Joint Genome Institute (JGI-PGF)"/>
            <person name="Walter F."/>
            <person name="Albersmeier A."/>
            <person name="Kalinowski J."/>
            <person name="Ruckert C."/>
        </authorList>
    </citation>
    <scope>NUCLEOTIDE SEQUENCE</scope>
    <source>
        <strain evidence="2">VKM Ac-1321</strain>
    </source>
</reference>
<sequence>MKFARRPHWDNGVKSLVAVLAAAAAGVVGSVLTALGDKVLGGGVPTPVVVLVGVGAAAVVFVGGLFTKPEREPAPALSPDAAEALDGGAVRAGITSDGRYEVIVADAAGQLHQRSYGKQDRWSDWRAV</sequence>
<keyword evidence="1" id="KW-1133">Transmembrane helix</keyword>
<name>A0A9W6NS10_9ACTN</name>
<keyword evidence="3" id="KW-1185">Reference proteome</keyword>
<gene>
    <name evidence="2" type="ORF">GCM10017581_087540</name>
</gene>
<reference evidence="2" key="2">
    <citation type="submission" date="2023-01" db="EMBL/GenBank/DDBJ databases">
        <authorList>
            <person name="Sun Q."/>
            <person name="Evtushenko L."/>
        </authorList>
    </citation>
    <scope>NUCLEOTIDE SEQUENCE</scope>
    <source>
        <strain evidence="2">VKM Ac-1321</strain>
    </source>
</reference>
<organism evidence="2 3">
    <name type="scientific">Dactylosporangium matsuzakiense</name>
    <dbReference type="NCBI Taxonomy" id="53360"/>
    <lineage>
        <taxon>Bacteria</taxon>
        <taxon>Bacillati</taxon>
        <taxon>Actinomycetota</taxon>
        <taxon>Actinomycetes</taxon>
        <taxon>Micromonosporales</taxon>
        <taxon>Micromonosporaceae</taxon>
        <taxon>Dactylosporangium</taxon>
    </lineage>
</organism>